<proteinExistence type="predicted"/>
<comment type="caution">
    <text evidence="5">The sequence shown here is derived from an EMBL/GenBank/DDBJ whole genome shotgun (WGS) entry which is preliminary data.</text>
</comment>
<dbReference type="Pfam" id="PF08220">
    <property type="entry name" value="HTH_DeoR"/>
    <property type="match status" value="1"/>
</dbReference>
<evidence type="ECO:0000256" key="3">
    <source>
        <dbReference type="ARBA" id="ARBA00023163"/>
    </source>
</evidence>
<dbReference type="InterPro" id="IPR014036">
    <property type="entry name" value="DeoR-like_C"/>
</dbReference>
<sequence length="260" mass="27683">MTPRQRRDRIVELVRQHERMSVDALAEQLAASRETIRRDLAELDGRGWLRKVHGGASLPEPGSQGRVAEGPFSERLRENGPAKRAIARRAAALFRPGDSLFVDTGTTTLCFAEELALARGLTVITNSTPIAALAARGEGSTVFLIGGRYRESGGENLGPIAIEQLQRFHALHAVLTIGAIGRDGVSDFDEAEAEIARMMIRQARSVTVLADGSKFAGAGIFSVAPLAEIDRLVTDAPPPAAMADRLIADGVEVLLAGAAT</sequence>
<dbReference type="Proteomes" id="UP001203284">
    <property type="component" value="Unassembled WGS sequence"/>
</dbReference>
<dbReference type="InterPro" id="IPR036390">
    <property type="entry name" value="WH_DNA-bd_sf"/>
</dbReference>
<dbReference type="GO" id="GO:0003677">
    <property type="term" value="F:DNA binding"/>
    <property type="evidence" value="ECO:0007669"/>
    <property type="project" value="UniProtKB-KW"/>
</dbReference>
<evidence type="ECO:0000313" key="6">
    <source>
        <dbReference type="Proteomes" id="UP001203284"/>
    </source>
</evidence>
<name>A0ABT0D9Z4_9HYPH</name>
<keyword evidence="1" id="KW-0805">Transcription regulation</keyword>
<accession>A0ABT0D9Z4</accession>
<dbReference type="InterPro" id="IPR037171">
    <property type="entry name" value="NagB/RpiA_transferase-like"/>
</dbReference>
<dbReference type="SMART" id="SM00420">
    <property type="entry name" value="HTH_DEOR"/>
    <property type="match status" value="1"/>
</dbReference>
<dbReference type="Pfam" id="PF00455">
    <property type="entry name" value="DeoRC"/>
    <property type="match status" value="1"/>
</dbReference>
<dbReference type="EMBL" id="JALKCH010000004">
    <property type="protein sequence ID" value="MCK0196622.1"/>
    <property type="molecule type" value="Genomic_DNA"/>
</dbReference>
<dbReference type="InterPro" id="IPR050313">
    <property type="entry name" value="Carb_Metab_HTH_regulators"/>
</dbReference>
<evidence type="ECO:0000313" key="5">
    <source>
        <dbReference type="EMBL" id="MCK0196622.1"/>
    </source>
</evidence>
<keyword evidence="6" id="KW-1185">Reference proteome</keyword>
<evidence type="ECO:0000256" key="2">
    <source>
        <dbReference type="ARBA" id="ARBA00023125"/>
    </source>
</evidence>
<keyword evidence="3" id="KW-0804">Transcription</keyword>
<dbReference type="SUPFAM" id="SSF100950">
    <property type="entry name" value="NagB/RpiA/CoA transferase-like"/>
    <property type="match status" value="1"/>
</dbReference>
<dbReference type="InterPro" id="IPR036388">
    <property type="entry name" value="WH-like_DNA-bd_sf"/>
</dbReference>
<evidence type="ECO:0000256" key="1">
    <source>
        <dbReference type="ARBA" id="ARBA00023015"/>
    </source>
</evidence>
<dbReference type="InterPro" id="IPR001034">
    <property type="entry name" value="DeoR_HTH"/>
</dbReference>
<dbReference type="SUPFAM" id="SSF46785">
    <property type="entry name" value="Winged helix' DNA-binding domain"/>
    <property type="match status" value="1"/>
</dbReference>
<reference evidence="5 6" key="1">
    <citation type="submission" date="2022-04" db="EMBL/GenBank/DDBJ databases">
        <authorList>
            <person name="Grouzdev D.S."/>
            <person name="Pantiukh K.S."/>
            <person name="Krutkina M.S."/>
        </authorList>
    </citation>
    <scope>NUCLEOTIDE SEQUENCE [LARGE SCALE GENOMIC DNA]</scope>
    <source>
        <strain evidence="5 6">6x-1</strain>
    </source>
</reference>
<evidence type="ECO:0000259" key="4">
    <source>
        <dbReference type="PROSITE" id="PS51000"/>
    </source>
</evidence>
<dbReference type="RefSeq" id="WP_247027894.1">
    <property type="nucleotide sequence ID" value="NZ_JALKCH010000004.1"/>
</dbReference>
<dbReference type="Gene3D" id="1.10.10.10">
    <property type="entry name" value="Winged helix-like DNA-binding domain superfamily/Winged helix DNA-binding domain"/>
    <property type="match status" value="1"/>
</dbReference>
<dbReference type="Gene3D" id="3.40.50.1360">
    <property type="match status" value="1"/>
</dbReference>
<organism evidence="5 6">
    <name type="scientific">Ancylobacter crimeensis</name>
    <dbReference type="NCBI Taxonomy" id="2579147"/>
    <lineage>
        <taxon>Bacteria</taxon>
        <taxon>Pseudomonadati</taxon>
        <taxon>Pseudomonadota</taxon>
        <taxon>Alphaproteobacteria</taxon>
        <taxon>Hyphomicrobiales</taxon>
        <taxon>Xanthobacteraceae</taxon>
        <taxon>Ancylobacter</taxon>
    </lineage>
</organism>
<gene>
    <name evidence="5" type="ORF">MWN34_06805</name>
</gene>
<dbReference type="InterPro" id="IPR018356">
    <property type="entry name" value="Tscrpt_reg_HTH_DeoR_CS"/>
</dbReference>
<dbReference type="PROSITE" id="PS00894">
    <property type="entry name" value="HTH_DEOR_1"/>
    <property type="match status" value="1"/>
</dbReference>
<protein>
    <submittedName>
        <fullName evidence="5">DeoR/GlpR family DNA-binding transcription regulator</fullName>
    </submittedName>
</protein>
<keyword evidence="2 5" id="KW-0238">DNA-binding</keyword>
<dbReference type="PANTHER" id="PTHR30363">
    <property type="entry name" value="HTH-TYPE TRANSCRIPTIONAL REGULATOR SRLR-RELATED"/>
    <property type="match status" value="1"/>
</dbReference>
<dbReference type="PROSITE" id="PS51000">
    <property type="entry name" value="HTH_DEOR_2"/>
    <property type="match status" value="1"/>
</dbReference>
<dbReference type="SMART" id="SM01134">
    <property type="entry name" value="DeoRC"/>
    <property type="match status" value="1"/>
</dbReference>
<dbReference type="PRINTS" id="PR00037">
    <property type="entry name" value="HTHLACR"/>
</dbReference>
<dbReference type="PANTHER" id="PTHR30363:SF44">
    <property type="entry name" value="AGA OPERON TRANSCRIPTIONAL REPRESSOR-RELATED"/>
    <property type="match status" value="1"/>
</dbReference>
<feature type="domain" description="HTH deoR-type" evidence="4">
    <location>
        <begin position="3"/>
        <end position="58"/>
    </location>
</feature>